<accession>F8A271</accession>
<comment type="subcellular location">
    <subcellularLocation>
        <location evidence="1">Endomembrane system</location>
        <topology evidence="1">Multi-pass membrane protein</topology>
    </subcellularLocation>
</comment>
<keyword evidence="9" id="KW-1185">Reference proteome</keyword>
<dbReference type="Pfam" id="PF02656">
    <property type="entry name" value="DUF202"/>
    <property type="match status" value="1"/>
</dbReference>
<organism evidence="8 9">
    <name type="scientific">Cellulomonas gilvus (strain ATCC 13127 / NRRL B-14078)</name>
    <name type="common">Cellvibrio gilvus</name>
    <dbReference type="NCBI Taxonomy" id="593907"/>
    <lineage>
        <taxon>Bacteria</taxon>
        <taxon>Bacillati</taxon>
        <taxon>Actinomycetota</taxon>
        <taxon>Actinomycetes</taxon>
        <taxon>Micrococcales</taxon>
        <taxon>Cellulomonadaceae</taxon>
        <taxon>Cellulomonas</taxon>
    </lineage>
</organism>
<dbReference type="AlphaFoldDB" id="F8A271"/>
<dbReference type="STRING" id="593907.Celgi_0058"/>
<evidence type="ECO:0000256" key="3">
    <source>
        <dbReference type="ARBA" id="ARBA00022989"/>
    </source>
</evidence>
<keyword evidence="2 6" id="KW-0812">Transmembrane</keyword>
<dbReference type="HOGENOM" id="CLU_053359_4_0_11"/>
<feature type="domain" description="DUF202" evidence="7">
    <location>
        <begin position="52"/>
        <end position="118"/>
    </location>
</feature>
<dbReference type="Proteomes" id="UP000000485">
    <property type="component" value="Chromosome"/>
</dbReference>
<evidence type="ECO:0000256" key="1">
    <source>
        <dbReference type="ARBA" id="ARBA00004127"/>
    </source>
</evidence>
<evidence type="ECO:0000259" key="7">
    <source>
        <dbReference type="Pfam" id="PF02656"/>
    </source>
</evidence>
<keyword evidence="3 6" id="KW-1133">Transmembrane helix</keyword>
<dbReference type="KEGG" id="cga:Celgi_0058"/>
<protein>
    <recommendedName>
        <fullName evidence="7">DUF202 domain-containing protein</fullName>
    </recommendedName>
</protein>
<feature type="transmembrane region" description="Helical" evidence="6">
    <location>
        <begin position="131"/>
        <end position="151"/>
    </location>
</feature>
<evidence type="ECO:0000256" key="5">
    <source>
        <dbReference type="SAM" id="MobiDB-lite"/>
    </source>
</evidence>
<evidence type="ECO:0000256" key="6">
    <source>
        <dbReference type="SAM" id="Phobius"/>
    </source>
</evidence>
<dbReference type="InterPro" id="IPR003807">
    <property type="entry name" value="DUF202"/>
</dbReference>
<gene>
    <name evidence="8" type="ordered locus">Celgi_0058</name>
</gene>
<feature type="transmembrane region" description="Helical" evidence="6">
    <location>
        <begin position="61"/>
        <end position="78"/>
    </location>
</feature>
<evidence type="ECO:0000256" key="2">
    <source>
        <dbReference type="ARBA" id="ARBA00022692"/>
    </source>
</evidence>
<dbReference type="eggNOG" id="COG2149">
    <property type="taxonomic scope" value="Bacteria"/>
</dbReference>
<feature type="region of interest" description="Disordered" evidence="5">
    <location>
        <begin position="1"/>
        <end position="31"/>
    </location>
</feature>
<evidence type="ECO:0000256" key="4">
    <source>
        <dbReference type="ARBA" id="ARBA00023136"/>
    </source>
</evidence>
<feature type="transmembrane region" description="Helical" evidence="6">
    <location>
        <begin position="90"/>
        <end position="110"/>
    </location>
</feature>
<evidence type="ECO:0000313" key="8">
    <source>
        <dbReference type="EMBL" id="AEI10591.1"/>
    </source>
</evidence>
<name>F8A271_CELGA</name>
<reference evidence="9" key="1">
    <citation type="submission" date="2011-04" db="EMBL/GenBank/DDBJ databases">
        <title>Complete sequence of Cellvibrio gilvus ATCC 13127.</title>
        <authorList>
            <person name="Lucas S."/>
            <person name="Han J."/>
            <person name="Lapidus A."/>
            <person name="Cheng J.-F."/>
            <person name="Goodwin L."/>
            <person name="Pitluck S."/>
            <person name="Peters L."/>
            <person name="Munk A."/>
            <person name="Detter J.C."/>
            <person name="Han C."/>
            <person name="Tapia R."/>
            <person name="Land M."/>
            <person name="Hauser L."/>
            <person name="Kyrpides N."/>
            <person name="Ivanova N."/>
            <person name="Ovchinnikova G."/>
            <person name="Pagani I."/>
            <person name="Mead D."/>
            <person name="Brumm P."/>
            <person name="Woyke T."/>
        </authorList>
    </citation>
    <scope>NUCLEOTIDE SEQUENCE [LARGE SCALE GENOMIC DNA]</scope>
    <source>
        <strain evidence="9">ATCC 13127 / NRRL B-14078</strain>
    </source>
</reference>
<dbReference type="EMBL" id="CP002665">
    <property type="protein sequence ID" value="AEI10591.1"/>
    <property type="molecule type" value="Genomic_DNA"/>
</dbReference>
<keyword evidence="4 6" id="KW-0472">Membrane</keyword>
<sequence length="152" mass="16152">MGNPDARRRPPLGVCDPRTSAVPSATMGGMTDAPDRRFPAHVYATGEDPDPRFSLANERTFLAWVRTALALLAAGVALEALDLPVRGDLRLAAATLLVALGTALPVLAWWEWGRTEKAMREHRRLPGPRGFAVLVVGVAVAGLLVLVGLVVA</sequence>
<evidence type="ECO:0000313" key="9">
    <source>
        <dbReference type="Proteomes" id="UP000000485"/>
    </source>
</evidence>
<proteinExistence type="predicted"/>
<dbReference type="GO" id="GO:0012505">
    <property type="term" value="C:endomembrane system"/>
    <property type="evidence" value="ECO:0007669"/>
    <property type="project" value="UniProtKB-SubCell"/>
</dbReference>